<gene>
    <name evidence="1" type="ORF">L203_105420</name>
</gene>
<dbReference type="AlphaFoldDB" id="A0AAJ8JXI7"/>
<dbReference type="KEGG" id="cdep:91089629"/>
<reference evidence="1" key="2">
    <citation type="journal article" date="2022" name="Elife">
        <title>Obligate sexual reproduction of a homothallic fungus closely related to the Cryptococcus pathogenic species complex.</title>
        <authorList>
            <person name="Passer A.R."/>
            <person name="Clancey S.A."/>
            <person name="Shea T."/>
            <person name="David-Palma M."/>
            <person name="Averette A.F."/>
            <person name="Boekhout T."/>
            <person name="Porcel B.M."/>
            <person name="Nowrousian M."/>
            <person name="Cuomo C.A."/>
            <person name="Sun S."/>
            <person name="Heitman J."/>
            <person name="Coelho M.A."/>
        </authorList>
    </citation>
    <scope>NUCLEOTIDE SEQUENCE</scope>
    <source>
        <strain evidence="1">CBS 7841</strain>
    </source>
</reference>
<dbReference type="RefSeq" id="XP_066070884.1">
    <property type="nucleotide sequence ID" value="XM_066214787.1"/>
</dbReference>
<evidence type="ECO:0000313" key="2">
    <source>
        <dbReference type="Proteomes" id="UP000094043"/>
    </source>
</evidence>
<reference evidence="1" key="1">
    <citation type="submission" date="2016-06" db="EMBL/GenBank/DDBJ databases">
        <authorList>
            <person name="Cuomo C."/>
            <person name="Litvintseva A."/>
            <person name="Heitman J."/>
            <person name="Chen Y."/>
            <person name="Sun S."/>
            <person name="Springer D."/>
            <person name="Dromer F."/>
            <person name="Young S."/>
            <person name="Zeng Q."/>
            <person name="Chapman S."/>
            <person name="Gujja S."/>
            <person name="Saif S."/>
            <person name="Birren B."/>
        </authorList>
    </citation>
    <scope>NUCLEOTIDE SEQUENCE</scope>
    <source>
        <strain evidence="1">CBS 7841</strain>
    </source>
</reference>
<dbReference type="GeneID" id="91089629"/>
<organism evidence="1 2">
    <name type="scientific">Cryptococcus depauperatus CBS 7841</name>
    <dbReference type="NCBI Taxonomy" id="1295531"/>
    <lineage>
        <taxon>Eukaryota</taxon>
        <taxon>Fungi</taxon>
        <taxon>Dikarya</taxon>
        <taxon>Basidiomycota</taxon>
        <taxon>Agaricomycotina</taxon>
        <taxon>Tremellomycetes</taxon>
        <taxon>Tremellales</taxon>
        <taxon>Cryptococcaceae</taxon>
        <taxon>Cryptococcus</taxon>
    </lineage>
</organism>
<sequence length="159" mass="17814">MSTRNTLSLSLWRPDTTASDINEDDLPRQQLFLQDNSDEDGEDDDKGNVFAYIPDDKTTWDNGMLGAKSNDHRVTDIEMGTIDEDSPYPQHSPPVPYISPLIVQDAITFIRMRISNGLYLRYCMAWFRADTLIVAALSALRRPTVDSKPDPGAGFDESG</sequence>
<protein>
    <submittedName>
        <fullName evidence="1">Uncharacterized protein</fullName>
    </submittedName>
</protein>
<proteinExistence type="predicted"/>
<dbReference type="EMBL" id="CP143790">
    <property type="protein sequence ID" value="WVN90184.1"/>
    <property type="molecule type" value="Genomic_DNA"/>
</dbReference>
<keyword evidence="2" id="KW-1185">Reference proteome</keyword>
<reference evidence="1" key="3">
    <citation type="submission" date="2024-01" db="EMBL/GenBank/DDBJ databases">
        <authorList>
            <person name="Coelho M.A."/>
            <person name="David-Palma M."/>
            <person name="Shea T."/>
            <person name="Sun S."/>
            <person name="Cuomo C.A."/>
            <person name="Heitman J."/>
        </authorList>
    </citation>
    <scope>NUCLEOTIDE SEQUENCE</scope>
    <source>
        <strain evidence="1">CBS 7841</strain>
    </source>
</reference>
<name>A0AAJ8JXI7_9TREE</name>
<evidence type="ECO:0000313" key="1">
    <source>
        <dbReference type="EMBL" id="WVN90184.1"/>
    </source>
</evidence>
<accession>A0AAJ8JXI7</accession>
<dbReference type="Proteomes" id="UP000094043">
    <property type="component" value="Chromosome 7"/>
</dbReference>